<organism evidence="2 3">
    <name type="scientific">Rotaria magnacalcarata</name>
    <dbReference type="NCBI Taxonomy" id="392030"/>
    <lineage>
        <taxon>Eukaryota</taxon>
        <taxon>Metazoa</taxon>
        <taxon>Spiralia</taxon>
        <taxon>Gnathifera</taxon>
        <taxon>Rotifera</taxon>
        <taxon>Eurotatoria</taxon>
        <taxon>Bdelloidea</taxon>
        <taxon>Philodinida</taxon>
        <taxon>Philodinidae</taxon>
        <taxon>Rotaria</taxon>
    </lineage>
</organism>
<evidence type="ECO:0000313" key="2">
    <source>
        <dbReference type="EMBL" id="CAF5229859.1"/>
    </source>
</evidence>
<protein>
    <submittedName>
        <fullName evidence="2">Uncharacterized protein</fullName>
    </submittedName>
</protein>
<feature type="non-terminal residue" evidence="2">
    <location>
        <position position="1"/>
    </location>
</feature>
<comment type="caution">
    <text evidence="2">The sequence shown here is derived from an EMBL/GenBank/DDBJ whole genome shotgun (WGS) entry which is preliminary data.</text>
</comment>
<reference evidence="2" key="1">
    <citation type="submission" date="2021-02" db="EMBL/GenBank/DDBJ databases">
        <authorList>
            <person name="Nowell W R."/>
        </authorList>
    </citation>
    <scope>NUCLEOTIDE SEQUENCE</scope>
</reference>
<dbReference type="Proteomes" id="UP000676336">
    <property type="component" value="Unassembled WGS sequence"/>
</dbReference>
<name>A0A8S3KFX6_9BILA</name>
<accession>A0A8S3KFX6</accession>
<evidence type="ECO:0000313" key="3">
    <source>
        <dbReference type="Proteomes" id="UP000676336"/>
    </source>
</evidence>
<gene>
    <name evidence="2" type="ORF">SMN809_LOCUS86779</name>
</gene>
<proteinExistence type="predicted"/>
<dbReference type="EMBL" id="CAJOBI010372835">
    <property type="protein sequence ID" value="CAF5229859.1"/>
    <property type="molecule type" value="Genomic_DNA"/>
</dbReference>
<feature type="region of interest" description="Disordered" evidence="1">
    <location>
        <begin position="15"/>
        <end position="50"/>
    </location>
</feature>
<evidence type="ECO:0000256" key="1">
    <source>
        <dbReference type="SAM" id="MobiDB-lite"/>
    </source>
</evidence>
<sequence>YFEKNSNRIKLQSRCLSGYSSSPSTKSSNHLLTSKPHEKAYVRRRERNKR</sequence>
<feature type="compositionally biased region" description="Low complexity" evidence="1">
    <location>
        <begin position="17"/>
        <end position="28"/>
    </location>
</feature>
<dbReference type="AlphaFoldDB" id="A0A8S3KFX6"/>